<accession>A0A3F3QJH1</accession>
<gene>
    <name evidence="1" type="ORF">BDQ94DRAFT_2414</name>
</gene>
<organism evidence="1 2">
    <name type="scientific">Aspergillus welwitschiae</name>
    <dbReference type="NCBI Taxonomy" id="1341132"/>
    <lineage>
        <taxon>Eukaryota</taxon>
        <taxon>Fungi</taxon>
        <taxon>Dikarya</taxon>
        <taxon>Ascomycota</taxon>
        <taxon>Pezizomycotina</taxon>
        <taxon>Eurotiomycetes</taxon>
        <taxon>Eurotiomycetidae</taxon>
        <taxon>Eurotiales</taxon>
        <taxon>Aspergillaceae</taxon>
        <taxon>Aspergillus</taxon>
        <taxon>Aspergillus subgen. Circumdati</taxon>
    </lineage>
</organism>
<protein>
    <submittedName>
        <fullName evidence="1">Uncharacterized protein</fullName>
    </submittedName>
</protein>
<dbReference type="AlphaFoldDB" id="A0A3F3QJH1"/>
<dbReference type="EMBL" id="KZ852032">
    <property type="protein sequence ID" value="RDH39160.1"/>
    <property type="molecule type" value="Genomic_DNA"/>
</dbReference>
<evidence type="ECO:0000313" key="2">
    <source>
        <dbReference type="Proteomes" id="UP000253729"/>
    </source>
</evidence>
<evidence type="ECO:0000313" key="1">
    <source>
        <dbReference type="EMBL" id="RDH39160.1"/>
    </source>
</evidence>
<keyword evidence="2" id="KW-1185">Reference proteome</keyword>
<sequence>MSDRPGYNRQRTDRYSAAIDLKSKHRGDLQLRAAVPLSFSGQEILNTTTLTAPTRRLQGWQTKFDERQPMPGGGKVCSEAGGRKIRGGLFRERFGPALGSSDGRRQNWGC</sequence>
<dbReference type="GeneID" id="38143659"/>
<dbReference type="Proteomes" id="UP000253729">
    <property type="component" value="Unassembled WGS sequence"/>
</dbReference>
<reference evidence="1 2" key="1">
    <citation type="submission" date="2018-07" db="EMBL/GenBank/DDBJ databases">
        <title>The genomes of Aspergillus section Nigri reveals drivers in fungal speciation.</title>
        <authorList>
            <consortium name="DOE Joint Genome Institute"/>
            <person name="Vesth T.C."/>
            <person name="Nybo J."/>
            <person name="Theobald S."/>
            <person name="Brandl J."/>
            <person name="Frisvad J.C."/>
            <person name="Nielsen K.F."/>
            <person name="Lyhne E.K."/>
            <person name="Kogle M.E."/>
            <person name="Kuo A."/>
            <person name="Riley R."/>
            <person name="Clum A."/>
            <person name="Nolan M."/>
            <person name="Lipzen A."/>
            <person name="Salamov A."/>
            <person name="Henrissat B."/>
            <person name="Wiebenga A."/>
            <person name="De vries R.P."/>
            <person name="Grigoriev I.V."/>
            <person name="Mortensen U.H."/>
            <person name="Andersen M.R."/>
            <person name="Baker S.E."/>
        </authorList>
    </citation>
    <scope>NUCLEOTIDE SEQUENCE [LARGE SCALE GENOMIC DNA]</scope>
    <source>
        <strain evidence="1 2">CBS 139.54b</strain>
    </source>
</reference>
<proteinExistence type="predicted"/>
<name>A0A3F3QJH1_9EURO</name>
<dbReference type="RefSeq" id="XP_026632182.1">
    <property type="nucleotide sequence ID" value="XM_026775303.1"/>
</dbReference>